<dbReference type="Gene3D" id="3.30.30.30">
    <property type="match status" value="1"/>
</dbReference>
<dbReference type="SUPFAM" id="SSF100920">
    <property type="entry name" value="Heat shock protein 70kD (HSP70), peptide-binding domain"/>
    <property type="match status" value="1"/>
</dbReference>
<keyword evidence="5" id="KW-0346">Stress response</keyword>
<reference evidence="5 6" key="1">
    <citation type="submission" date="2024-02" db="EMBL/GenBank/DDBJ databases">
        <authorList>
            <person name="Chen Y."/>
            <person name="Shah S."/>
            <person name="Dougan E. K."/>
            <person name="Thang M."/>
            <person name="Chan C."/>
        </authorList>
    </citation>
    <scope>NUCLEOTIDE SEQUENCE [LARGE SCALE GENOMIC DNA]</scope>
</reference>
<accession>A0ABP0MU38</accession>
<keyword evidence="2" id="KW-0067">ATP-binding</keyword>
<comment type="caution">
    <text evidence="5">The sequence shown here is derived from an EMBL/GenBank/DDBJ whole genome shotgun (WGS) entry which is preliminary data.</text>
</comment>
<evidence type="ECO:0000256" key="2">
    <source>
        <dbReference type="ARBA" id="ARBA00022840"/>
    </source>
</evidence>
<feature type="region of interest" description="Disordered" evidence="3">
    <location>
        <begin position="34"/>
        <end position="65"/>
    </location>
</feature>
<dbReference type="InterPro" id="IPR018181">
    <property type="entry name" value="Heat_shock_70_CS"/>
</dbReference>
<keyword evidence="4" id="KW-0812">Transmembrane</keyword>
<feature type="region of interest" description="Disordered" evidence="3">
    <location>
        <begin position="607"/>
        <end position="634"/>
    </location>
</feature>
<keyword evidence="4" id="KW-1133">Transmembrane helix</keyword>
<protein>
    <submittedName>
        <fullName evidence="5">Heat shock 70 kDa protein (HSP70) (74.3 kDa protein) (Cytoplasmic antigen)</fullName>
    </submittedName>
</protein>
<sequence>MKHLRIAFLLVFVACGLWCVFVGTVLWTEKAQQPQSDPATLPPAELLHPQPAPAHPPPSPECDRPSAAELISKEALGKKVTVAFVLLGKRRNYFKKFPIEELNLEDRKLYPVEKAYKNAWESAGVTSIMSVEEATFVVSKQQTQHLLNLCTEYPRHQVFNHLPFTQPITLKSSLAFALKRFVSRVPWRVEVLRLMPSSFVLRNKRDCLDFRRQVSSAMWIHKQDRRHNSQGVRLLKPEEAQTFAQTCSTNQTRRPRGMVQQYLANPLLVNGHKCDFRVYLYIPTSVPLVAFYSPAWYMKCGHQQFNLSSTDPENVVTNTKVHGKLREGANYSQLVLGPKQVQDVLGPKLGPAHKDFVQVELDAKIKQKLGLLMEVMESQAEDLQTTGYELLGCDMMLDADLNLWLIEVNNSPELMPSLGARQKAVDHILPAVVKSQPEVFAAERQEEPVESEGLQMVCRKLPVLERHSSTQFVQAVNTAINRHRTGMGSKFGLCDLVDEEEEPDDVGPQKPQDGEDMVKTEVFLVSKEETKHFTKRVATTPSQLNHLAQNPNPKRQNRATSADHAPARAKRAVWHGMMRRRSLDLEAAEAWDQAISKRGLGETWRIGSDKLPLRGDSKGSGSPPGSPLGGPTMRELGLPLIFRRNSHSLLTLGRVPRGGIPVERDESRDQDKLQESSQTRASILDFEHLFVQYFVEVTPLKQSKEFSGTHREWLAQPKADAVVKAWKEVLVEGLLARKELILQHWPELQLNKESLYSKLNKELLVQERILCRWELGDELAGPKRRVLLTLAPEQVCHRLLWALGDSIPAELGLKDCAARLQERFPQSRIRCSDRPSSAMGMSAWHQNENLVFDAKRLIGRKFTEHHVQADMKLWPFKVISGPAEKPMIVVNAQGEEKKFHPEEISSMVLLKMKETAEAYLGTKVNDAVVTVPAYFNDSQRQATKDAGTISGMNVLRIINEPTAAAIAYGLDKKGTGERNVLIYDMGGGTFDVSLLTIEDGIFEVKATAGDTHLGGEDFDNRVVDFCIQDFKRKNRNKDMTGNQRAIRRLRTQCERAKRTLSSSTQATIEIDSLFEGIDYSCSLSRARFEELCMDYFRNSMGPVEKCLKDSGIDKKSVHDVVLVGGSTRIPKVQAMIQEFFNGKEPNKSINPDEAVAYGAAVQAAILTGEGSSQVQDLLLLDVTPLSMGLETAGGVMTKLIERNTTIPTKKAQTFTTYADNQPGVLIQVFEGERAMTKDNNLLGKFHLDGIPPAPRGVPQIEVTFDIDANGILNVRASDKSTGKSNQITITNEKGRLSQSEIDRMVQEAEKFRAEDEQNKQKIEAKNGLENYCFTMRNTLNEEKLKEKFESGDKEKIEAAVQETLDWLDKNQLAEKDEFEAKQKELEGVVNPIMMKVYQAAGGGGMPEGGMPGGDMGGAPPGGNSGPTVEEVD</sequence>
<dbReference type="PANTHER" id="PTHR19375">
    <property type="entry name" value="HEAT SHOCK PROTEIN 70KDA"/>
    <property type="match status" value="1"/>
</dbReference>
<evidence type="ECO:0000313" key="5">
    <source>
        <dbReference type="EMBL" id="CAK9054367.1"/>
    </source>
</evidence>
<evidence type="ECO:0000313" key="6">
    <source>
        <dbReference type="Proteomes" id="UP001642464"/>
    </source>
</evidence>
<dbReference type="Gene3D" id="1.20.1270.10">
    <property type="match status" value="1"/>
</dbReference>
<feature type="transmembrane region" description="Helical" evidence="4">
    <location>
        <begin position="7"/>
        <end position="27"/>
    </location>
</feature>
<dbReference type="PROSITE" id="PS51221">
    <property type="entry name" value="TTL"/>
    <property type="match status" value="1"/>
</dbReference>
<proteinExistence type="predicted"/>
<organism evidence="5 6">
    <name type="scientific">Durusdinium trenchii</name>
    <dbReference type="NCBI Taxonomy" id="1381693"/>
    <lineage>
        <taxon>Eukaryota</taxon>
        <taxon>Sar</taxon>
        <taxon>Alveolata</taxon>
        <taxon>Dinophyceae</taxon>
        <taxon>Suessiales</taxon>
        <taxon>Symbiodiniaceae</taxon>
        <taxon>Durusdinium</taxon>
    </lineage>
</organism>
<dbReference type="PROSITE" id="PS00329">
    <property type="entry name" value="HSP70_2"/>
    <property type="match status" value="1"/>
</dbReference>
<dbReference type="NCBIfam" id="NF001413">
    <property type="entry name" value="PRK00290.1"/>
    <property type="match status" value="1"/>
</dbReference>
<keyword evidence="6" id="KW-1185">Reference proteome</keyword>
<dbReference type="Pfam" id="PF00012">
    <property type="entry name" value="HSP70"/>
    <property type="match status" value="1"/>
</dbReference>
<keyword evidence="1" id="KW-0547">Nucleotide-binding</keyword>
<dbReference type="Gene3D" id="2.60.34.10">
    <property type="entry name" value="Substrate Binding Domain Of DNAk, Chain A, domain 1"/>
    <property type="match status" value="1"/>
</dbReference>
<keyword evidence="4" id="KW-0472">Membrane</keyword>
<feature type="compositionally biased region" description="Polar residues" evidence="3">
    <location>
        <begin position="537"/>
        <end position="560"/>
    </location>
</feature>
<evidence type="ECO:0000256" key="4">
    <source>
        <dbReference type="SAM" id="Phobius"/>
    </source>
</evidence>
<dbReference type="Gene3D" id="3.30.420.40">
    <property type="match status" value="2"/>
</dbReference>
<evidence type="ECO:0000256" key="3">
    <source>
        <dbReference type="SAM" id="MobiDB-lite"/>
    </source>
</evidence>
<feature type="region of interest" description="Disordered" evidence="3">
    <location>
        <begin position="536"/>
        <end position="567"/>
    </location>
</feature>
<dbReference type="SUPFAM" id="SSF56059">
    <property type="entry name" value="Glutathione synthetase ATP-binding domain-like"/>
    <property type="match status" value="1"/>
</dbReference>
<dbReference type="Proteomes" id="UP001642464">
    <property type="component" value="Unassembled WGS sequence"/>
</dbReference>
<gene>
    <name evidence="5" type="ORF">SCF082_LOCUS29512</name>
</gene>
<dbReference type="Gene3D" id="3.30.470.20">
    <property type="entry name" value="ATP-grasp fold, B domain"/>
    <property type="match status" value="1"/>
</dbReference>
<feature type="compositionally biased region" description="Basic and acidic residues" evidence="3">
    <location>
        <begin position="607"/>
        <end position="617"/>
    </location>
</feature>
<dbReference type="SUPFAM" id="SSF53067">
    <property type="entry name" value="Actin-like ATPase domain"/>
    <property type="match status" value="2"/>
</dbReference>
<dbReference type="PROSITE" id="PS01036">
    <property type="entry name" value="HSP70_3"/>
    <property type="match status" value="1"/>
</dbReference>
<dbReference type="Gene3D" id="3.90.640.10">
    <property type="entry name" value="Actin, Chain A, domain 4"/>
    <property type="match status" value="1"/>
</dbReference>
<feature type="compositionally biased region" description="Pro residues" evidence="3">
    <location>
        <begin position="50"/>
        <end position="60"/>
    </location>
</feature>
<feature type="region of interest" description="Disordered" evidence="3">
    <location>
        <begin position="1401"/>
        <end position="1432"/>
    </location>
</feature>
<dbReference type="EMBL" id="CAXAMM010023891">
    <property type="protein sequence ID" value="CAK9054367.1"/>
    <property type="molecule type" value="Genomic_DNA"/>
</dbReference>
<dbReference type="InterPro" id="IPR013126">
    <property type="entry name" value="Hsp_70_fam"/>
</dbReference>
<dbReference type="PRINTS" id="PR00301">
    <property type="entry name" value="HEATSHOCK70"/>
</dbReference>
<dbReference type="InterPro" id="IPR029047">
    <property type="entry name" value="HSP70_peptide-bd_sf"/>
</dbReference>
<dbReference type="InterPro" id="IPR004344">
    <property type="entry name" value="TTL/TTLL_fam"/>
</dbReference>
<name>A0ABP0MU38_9DINO</name>
<dbReference type="InterPro" id="IPR029048">
    <property type="entry name" value="HSP70_C_sf"/>
</dbReference>
<dbReference type="Pfam" id="PF03133">
    <property type="entry name" value="TTL"/>
    <property type="match status" value="1"/>
</dbReference>
<evidence type="ECO:0000256" key="1">
    <source>
        <dbReference type="ARBA" id="ARBA00022741"/>
    </source>
</evidence>
<dbReference type="InterPro" id="IPR043129">
    <property type="entry name" value="ATPase_NBD"/>
</dbReference>
<dbReference type="SUPFAM" id="SSF100934">
    <property type="entry name" value="Heat shock protein 70kD (HSP70), C-terminal subdomain"/>
    <property type="match status" value="1"/>
</dbReference>
<feature type="compositionally biased region" description="Gly residues" evidence="3">
    <location>
        <begin position="1401"/>
        <end position="1424"/>
    </location>
</feature>